<comment type="caution">
    <text evidence="2">The sequence shown here is derived from an EMBL/GenBank/DDBJ whole genome shotgun (WGS) entry which is preliminary data.</text>
</comment>
<dbReference type="AlphaFoldDB" id="A0A822Z1I6"/>
<accession>A0A822Z1I6</accession>
<dbReference type="EMBL" id="DUZY01000004">
    <property type="protein sequence ID" value="DAD37541.1"/>
    <property type="molecule type" value="Genomic_DNA"/>
</dbReference>
<protein>
    <submittedName>
        <fullName evidence="2">Uncharacterized protein</fullName>
    </submittedName>
</protein>
<gene>
    <name evidence="2" type="ORF">HUJ06_008182</name>
</gene>
<keyword evidence="1" id="KW-0732">Signal</keyword>
<name>A0A822Z1I6_NELNU</name>
<evidence type="ECO:0000313" key="2">
    <source>
        <dbReference type="EMBL" id="DAD37541.1"/>
    </source>
</evidence>
<proteinExistence type="predicted"/>
<feature type="chain" id="PRO_5032640050" evidence="1">
    <location>
        <begin position="27"/>
        <end position="123"/>
    </location>
</feature>
<evidence type="ECO:0000313" key="3">
    <source>
        <dbReference type="Proteomes" id="UP000607653"/>
    </source>
</evidence>
<evidence type="ECO:0000256" key="1">
    <source>
        <dbReference type="SAM" id="SignalP"/>
    </source>
</evidence>
<keyword evidence="3" id="KW-1185">Reference proteome</keyword>
<feature type="signal peptide" evidence="1">
    <location>
        <begin position="1"/>
        <end position="26"/>
    </location>
</feature>
<sequence>MGFNHNVGFWAFFIFFLLSIITSFFASPSSSLVIKPADAPSSLQPAQYQEFKIKNPRSLVLNEELRSRKKRRKKIKNFGSRSFSAMLPKGFVPPSGSSPCHNDVPDSLAFYCEYYSTTSNTKP</sequence>
<dbReference type="Proteomes" id="UP000607653">
    <property type="component" value="Unassembled WGS sequence"/>
</dbReference>
<organism evidence="2 3">
    <name type="scientific">Nelumbo nucifera</name>
    <name type="common">Sacred lotus</name>
    <dbReference type="NCBI Taxonomy" id="4432"/>
    <lineage>
        <taxon>Eukaryota</taxon>
        <taxon>Viridiplantae</taxon>
        <taxon>Streptophyta</taxon>
        <taxon>Embryophyta</taxon>
        <taxon>Tracheophyta</taxon>
        <taxon>Spermatophyta</taxon>
        <taxon>Magnoliopsida</taxon>
        <taxon>Proteales</taxon>
        <taxon>Nelumbonaceae</taxon>
        <taxon>Nelumbo</taxon>
    </lineage>
</organism>
<reference evidence="2 3" key="1">
    <citation type="journal article" date="2020" name="Mol. Biol. Evol.">
        <title>Distinct Expression and Methylation Patterns for Genes with Different Fates following a Single Whole-Genome Duplication in Flowering Plants.</title>
        <authorList>
            <person name="Shi T."/>
            <person name="Rahmani R.S."/>
            <person name="Gugger P.F."/>
            <person name="Wang M."/>
            <person name="Li H."/>
            <person name="Zhang Y."/>
            <person name="Li Z."/>
            <person name="Wang Q."/>
            <person name="Van de Peer Y."/>
            <person name="Marchal K."/>
            <person name="Chen J."/>
        </authorList>
    </citation>
    <scope>NUCLEOTIDE SEQUENCE [LARGE SCALE GENOMIC DNA]</scope>
    <source>
        <tissue evidence="2">Leaf</tissue>
    </source>
</reference>